<gene>
    <name evidence="2" type="ordered locus">Desac_1011</name>
    <name evidence="3" type="ordered locus">Desac_1023</name>
</gene>
<keyword evidence="4" id="KW-1185">Reference proteome</keyword>
<dbReference type="Proteomes" id="UP000000483">
    <property type="component" value="Chromosome"/>
</dbReference>
<proteinExistence type="predicted"/>
<organism evidence="2 4">
    <name type="scientific">Desulfobacca acetoxidans (strain ATCC 700848 / DSM 11109 / ASRB2)</name>
    <dbReference type="NCBI Taxonomy" id="880072"/>
    <lineage>
        <taxon>Bacteria</taxon>
        <taxon>Pseudomonadati</taxon>
        <taxon>Thermodesulfobacteriota</taxon>
        <taxon>Desulfobaccia</taxon>
        <taxon>Desulfobaccales</taxon>
        <taxon>Desulfobaccaceae</taxon>
        <taxon>Desulfobacca</taxon>
    </lineage>
</organism>
<dbReference type="EMBL" id="CP002629">
    <property type="protein sequence ID" value="AEB08878.1"/>
    <property type="molecule type" value="Genomic_DNA"/>
</dbReference>
<evidence type="ECO:0000313" key="3">
    <source>
        <dbReference type="EMBL" id="AEB08889.1"/>
    </source>
</evidence>
<dbReference type="eggNOG" id="COG2945">
    <property type="taxonomic scope" value="Bacteria"/>
</dbReference>
<dbReference type="PANTHER" id="PTHR42103">
    <property type="entry name" value="ALPHA/BETA-HYDROLASES SUPERFAMILY PROTEIN"/>
    <property type="match status" value="1"/>
</dbReference>
<accession>F2NC83</accession>
<evidence type="ECO:0000313" key="4">
    <source>
        <dbReference type="Proteomes" id="UP000000483"/>
    </source>
</evidence>
<protein>
    <submittedName>
        <fullName evidence="2">Alpha/beta hydrolase family protein</fullName>
    </submittedName>
</protein>
<sequence length="220" mass="23996">MTIAQGNPEIQEEKVIFAAADVTLEGRLAPAGESGGVVLTSPHPLYGGDMDNNVVWTAARAFQNRHWTTLRFNFRGVGLSTGDYGGGQAEVADIQAAMHFLATRVARPQVIVGYSFGAAVASRALIQGTPADDLILIAPPIALMEINYLPETPRLRLIIVGDRDDFCPLSQLEYLFQTSPLDSRPKIRVLPGCSHFFAGFERSLYDILQKYQRTLSGSDT</sequence>
<reference evidence="2 4" key="1">
    <citation type="journal article" date="2011" name="Stand. Genomic Sci.">
        <title>Complete genome sequence of the acetate-degrading sulfate reducer Desulfobacca acetoxidans type strain (ASRB2).</title>
        <authorList>
            <person name="Goker M."/>
            <person name="Teshima H."/>
            <person name="Lapidus A."/>
            <person name="Nolan M."/>
            <person name="Lucas S."/>
            <person name="Hammon N."/>
            <person name="Deshpande S."/>
            <person name="Cheng J.F."/>
            <person name="Tapia R."/>
            <person name="Han C."/>
            <person name="Goodwin L."/>
            <person name="Pitluck S."/>
            <person name="Huntemann M."/>
            <person name="Liolios K."/>
            <person name="Ivanova N."/>
            <person name="Pagani I."/>
            <person name="Mavromatis K."/>
            <person name="Ovchinikova G."/>
            <person name="Pati A."/>
            <person name="Chen A."/>
            <person name="Palaniappan K."/>
            <person name="Land M."/>
            <person name="Hauser L."/>
            <person name="Brambilla E.M."/>
            <person name="Rohde M."/>
            <person name="Spring S."/>
            <person name="Detter J.C."/>
            <person name="Woyke T."/>
            <person name="Bristow J."/>
            <person name="Eisen J.A."/>
            <person name="Markowitz V."/>
            <person name="Hugenholtz P."/>
            <person name="Kyrpides N.C."/>
            <person name="Klenk H.P."/>
        </authorList>
    </citation>
    <scope>NUCLEOTIDE SEQUENCE [LARGE SCALE GENOMIC DNA]</scope>
    <source>
        <strain evidence="4">ATCC 700848 / DSM 11109 / ASRB2</strain>
        <strain evidence="2">DSM 11109</strain>
    </source>
</reference>
<reference evidence="4" key="2">
    <citation type="submission" date="2011-03" db="EMBL/GenBank/DDBJ databases">
        <title>The complete genome of Desulfobacca acetoxidans DSM 11109.</title>
        <authorList>
            <consortium name="US DOE Joint Genome Institute (JGI-PGF)"/>
            <person name="Lucas S."/>
            <person name="Copeland A."/>
            <person name="Lapidus A."/>
            <person name="Bruce D."/>
            <person name="Goodwin L."/>
            <person name="Pitluck S."/>
            <person name="Peters L."/>
            <person name="Kyrpides N."/>
            <person name="Mavromatis K."/>
            <person name="Ivanova N."/>
            <person name="Ovchinnikova G."/>
            <person name="Teshima H."/>
            <person name="Detter J.C."/>
            <person name="Han C."/>
            <person name="Land M."/>
            <person name="Hauser L."/>
            <person name="Markowitz V."/>
            <person name="Cheng J.-F."/>
            <person name="Hugenholtz P."/>
            <person name="Woyke T."/>
            <person name="Wu D."/>
            <person name="Spring S."/>
            <person name="Schueler E."/>
            <person name="Brambilla E."/>
            <person name="Klenk H.-P."/>
            <person name="Eisen J.A."/>
        </authorList>
    </citation>
    <scope>NUCLEOTIDE SEQUENCE [LARGE SCALE GENOMIC DNA]</scope>
    <source>
        <strain evidence="4">ATCC 700848 / DSM 11109 / ASRB2</strain>
    </source>
</reference>
<dbReference type="Pfam" id="PF12146">
    <property type="entry name" value="Hydrolase_4"/>
    <property type="match status" value="1"/>
</dbReference>
<dbReference type="KEGG" id="dao:Desac_1011"/>
<dbReference type="KEGG" id="dao:Desac_1023"/>
<evidence type="ECO:0000313" key="2">
    <source>
        <dbReference type="EMBL" id="AEB08878.1"/>
    </source>
</evidence>
<feature type="domain" description="Serine aminopeptidase S33" evidence="1">
    <location>
        <begin position="58"/>
        <end position="144"/>
    </location>
</feature>
<dbReference type="SUPFAM" id="SSF53474">
    <property type="entry name" value="alpha/beta-Hydrolases"/>
    <property type="match status" value="1"/>
</dbReference>
<dbReference type="RefSeq" id="WP_013705991.1">
    <property type="nucleotide sequence ID" value="NC_015388.1"/>
</dbReference>
<name>F2NC83_DESAR</name>
<dbReference type="InterPro" id="IPR029058">
    <property type="entry name" value="AB_hydrolase_fold"/>
</dbReference>
<dbReference type="AlphaFoldDB" id="F2NC83"/>
<evidence type="ECO:0000259" key="1">
    <source>
        <dbReference type="Pfam" id="PF12146"/>
    </source>
</evidence>
<dbReference type="Gene3D" id="3.40.50.1820">
    <property type="entry name" value="alpha/beta hydrolase"/>
    <property type="match status" value="1"/>
</dbReference>
<dbReference type="InterPro" id="IPR022742">
    <property type="entry name" value="Hydrolase_4"/>
</dbReference>
<dbReference type="HOGENOM" id="CLU_086287_1_0_7"/>
<dbReference type="GO" id="GO:0016787">
    <property type="term" value="F:hydrolase activity"/>
    <property type="evidence" value="ECO:0007669"/>
    <property type="project" value="UniProtKB-KW"/>
</dbReference>
<dbReference type="EMBL" id="CP002629">
    <property type="protein sequence ID" value="AEB08889.1"/>
    <property type="molecule type" value="Genomic_DNA"/>
</dbReference>
<keyword evidence="2" id="KW-0378">Hydrolase</keyword>
<dbReference type="PANTHER" id="PTHR42103:SF2">
    <property type="entry name" value="AB HYDROLASE-1 DOMAIN-CONTAINING PROTEIN"/>
    <property type="match status" value="1"/>
</dbReference>